<accession>T1PJ70</accession>
<dbReference type="VEuPathDB" id="VectorBase:MDOMA2_017018"/>
<evidence type="ECO:0000313" key="2">
    <source>
        <dbReference type="EMBL" id="AFP63440.1"/>
    </source>
</evidence>
<dbReference type="EMBL" id="KA648811">
    <property type="protein sequence ID" value="AFP63440.1"/>
    <property type="molecule type" value="mRNA"/>
</dbReference>
<feature type="region of interest" description="Disordered" evidence="1">
    <location>
        <begin position="270"/>
        <end position="323"/>
    </location>
</feature>
<reference evidence="2" key="1">
    <citation type="submission" date="2012-08" db="EMBL/GenBank/DDBJ databases">
        <title>Transcriptome of adult Musca domestica launches a platform for comparative house fly gene expression and characterization of differential gene expression among resistant and susceptible house flies.</title>
        <authorList>
            <person name="Liu N."/>
            <person name="Zhang L."/>
            <person name="Li M."/>
            <person name="Reid W."/>
        </authorList>
    </citation>
    <scope>NUCLEOTIDE SEQUENCE</scope>
    <source>
        <strain evidence="2">ALHF</strain>
        <tissue evidence="2">Whole body</tissue>
    </source>
</reference>
<feature type="compositionally biased region" description="Low complexity" evidence="1">
    <location>
        <begin position="284"/>
        <end position="310"/>
    </location>
</feature>
<feature type="compositionally biased region" description="Polar residues" evidence="1">
    <location>
        <begin position="59"/>
        <end position="78"/>
    </location>
</feature>
<feature type="region of interest" description="Disordered" evidence="1">
    <location>
        <begin position="59"/>
        <end position="106"/>
    </location>
</feature>
<proteinExistence type="evidence at transcript level"/>
<name>T1PJ70_MUSDO</name>
<sequence length="556" mass="61230">MSQETDKSTQDKHQSASSDANQKKDEGPNKKATGPHTIEILSNELIDLNKTNTNAINEILQTKEVSPKKTNPTRFTPLSSPPDRKLTNNSSSPTLRPKPSSHLTGRGAQLINMIRNKKVDISASAATSTASSFPTSSVSTPSQQRNPAAELMELTGTDQTSTPVQHKDFLVFSKRLPSPTASPSASILKRKLRNDSIEDLSFDSPAFKRKRVSFHDPPVSVTKEYLRDAEETKTKPKRCLIMDKVSEAKHVLRRRSKLDSLIEIEKFNSNTSDPNAAAAAEKNSTTGSATPQHTTTTTTTTSTPSCSTNTGANKSTDHATTDESITSLKWNDSRNTTADDNLVYAEHNTNTSTTEAIHHNTSTTTTQAAHICNHPEPQELSLDSAINMVLEQCPLETILEKYFANENSPQLKSSHIVAKFLSNAMETHSKIKTNVLETLSENHSKDFLDHAVQENLSSVVCDRLNLNSVIDYICAKSKINSGCRNNLLQQLPDILKHSKNDVERFELVKNLLQQCQFTDEHILDLINVLMQVRSGRTMGDHATMVSESAVDSSSNL</sequence>
<evidence type="ECO:0000256" key="1">
    <source>
        <dbReference type="SAM" id="MobiDB-lite"/>
    </source>
</evidence>
<dbReference type="VEuPathDB" id="VectorBase:MDOA005836"/>
<protein>
    <submittedName>
        <fullName evidence="2">Uncharacterized protein</fullName>
    </submittedName>
</protein>
<feature type="compositionally biased region" description="Basic and acidic residues" evidence="1">
    <location>
        <begin position="1"/>
        <end position="14"/>
    </location>
</feature>
<organism evidence="2">
    <name type="scientific">Musca domestica</name>
    <name type="common">House fly</name>
    <dbReference type="NCBI Taxonomy" id="7370"/>
    <lineage>
        <taxon>Eukaryota</taxon>
        <taxon>Metazoa</taxon>
        <taxon>Ecdysozoa</taxon>
        <taxon>Arthropoda</taxon>
        <taxon>Hexapoda</taxon>
        <taxon>Insecta</taxon>
        <taxon>Pterygota</taxon>
        <taxon>Neoptera</taxon>
        <taxon>Endopterygota</taxon>
        <taxon>Diptera</taxon>
        <taxon>Brachycera</taxon>
        <taxon>Muscomorpha</taxon>
        <taxon>Muscoidea</taxon>
        <taxon>Muscidae</taxon>
        <taxon>Musca</taxon>
    </lineage>
</organism>
<dbReference type="AlphaFoldDB" id="T1PJ70"/>
<feature type="region of interest" description="Disordered" evidence="1">
    <location>
        <begin position="1"/>
        <end position="37"/>
    </location>
</feature>